<reference evidence="4" key="1">
    <citation type="journal article" date="2014" name="Nat. Commun.">
        <title>Genomic adaptations of the halophilic Dead Sea filamentous fungus Eurotium rubrum.</title>
        <authorList>
            <person name="Kis-Papo T."/>
            <person name="Weig A.R."/>
            <person name="Riley R."/>
            <person name="Persoh D."/>
            <person name="Salamov A."/>
            <person name="Sun H."/>
            <person name="Lipzen A."/>
            <person name="Wasser S.P."/>
            <person name="Rambold G."/>
            <person name="Grigoriev I.V."/>
            <person name="Nevo E."/>
        </authorList>
    </citation>
    <scope>NUCLEOTIDE SEQUENCE [LARGE SCALE GENOMIC DNA]</scope>
    <source>
        <strain evidence="4">CBS 135680</strain>
    </source>
</reference>
<dbReference type="OrthoDB" id="5215637at2759"/>
<keyword evidence="2" id="KW-1133">Transmembrane helix</keyword>
<dbReference type="Proteomes" id="UP000019804">
    <property type="component" value="Unassembled WGS sequence"/>
</dbReference>
<dbReference type="EMBL" id="KK088427">
    <property type="protein sequence ID" value="EYE94300.1"/>
    <property type="molecule type" value="Genomic_DNA"/>
</dbReference>
<dbReference type="STRING" id="1388766.A0A017SDI3"/>
<feature type="region of interest" description="Disordered" evidence="1">
    <location>
        <begin position="146"/>
        <end position="167"/>
    </location>
</feature>
<sequence length="261" mass="27518">MSNDTRPCYYPDHTEATADVPCTGDKYTSCCLESDICLSNGFCIAITTQPFVVTRGSCTNQGWDSGCPTHCAENSDNPSNGFGLSILKIQNGKTEYCCGMPANDSNGNDVCPNNEPSFTLDAAHAVPGRALLSNLSNFYVSGSVPSSPASPSLLPNSTASTSTGNNGTNHDVAIGIGVGIPLGAIALVSLAWAFFERRQARTSNAKLAAVISGELQHIPPTNGYKTSRQNNNMAVELGAMHTMPAELEQTHSVPELMGRVR</sequence>
<dbReference type="RefSeq" id="XP_040637988.1">
    <property type="nucleotide sequence ID" value="XM_040780239.1"/>
</dbReference>
<evidence type="ECO:0000313" key="4">
    <source>
        <dbReference type="Proteomes" id="UP000019804"/>
    </source>
</evidence>
<keyword evidence="2" id="KW-0472">Membrane</keyword>
<name>A0A017SDI3_ASPRC</name>
<proteinExistence type="predicted"/>
<keyword evidence="2" id="KW-0812">Transmembrane</keyword>
<organism evidence="3 4">
    <name type="scientific">Aspergillus ruber (strain CBS 135680)</name>
    <dbReference type="NCBI Taxonomy" id="1388766"/>
    <lineage>
        <taxon>Eukaryota</taxon>
        <taxon>Fungi</taxon>
        <taxon>Dikarya</taxon>
        <taxon>Ascomycota</taxon>
        <taxon>Pezizomycotina</taxon>
        <taxon>Eurotiomycetes</taxon>
        <taxon>Eurotiomycetidae</taxon>
        <taxon>Eurotiales</taxon>
        <taxon>Aspergillaceae</taxon>
        <taxon>Aspergillus</taxon>
        <taxon>Aspergillus subgen. Aspergillus</taxon>
    </lineage>
</organism>
<evidence type="ECO:0000256" key="1">
    <source>
        <dbReference type="SAM" id="MobiDB-lite"/>
    </source>
</evidence>
<dbReference type="GeneID" id="63695363"/>
<evidence type="ECO:0000313" key="3">
    <source>
        <dbReference type="EMBL" id="EYE94300.1"/>
    </source>
</evidence>
<accession>A0A017SDI3</accession>
<dbReference type="AlphaFoldDB" id="A0A017SDI3"/>
<evidence type="ECO:0000256" key="2">
    <source>
        <dbReference type="SAM" id="Phobius"/>
    </source>
</evidence>
<keyword evidence="4" id="KW-1185">Reference proteome</keyword>
<gene>
    <name evidence="3" type="ORF">EURHEDRAFT_403642</name>
</gene>
<dbReference type="HOGENOM" id="CLU_055859_6_1_1"/>
<feature type="transmembrane region" description="Helical" evidence="2">
    <location>
        <begin position="172"/>
        <end position="195"/>
    </location>
</feature>
<evidence type="ECO:0008006" key="5">
    <source>
        <dbReference type="Google" id="ProtNLM"/>
    </source>
</evidence>
<protein>
    <recommendedName>
        <fullName evidence="5">Mid2 domain-containing protein</fullName>
    </recommendedName>
</protein>